<dbReference type="EMBL" id="GBXM01064780">
    <property type="protein sequence ID" value="JAH43797.1"/>
    <property type="molecule type" value="Transcribed_RNA"/>
</dbReference>
<accession>A0A0E9SRD9</accession>
<evidence type="ECO:0000313" key="1">
    <source>
        <dbReference type="EMBL" id="JAH43797.1"/>
    </source>
</evidence>
<protein>
    <submittedName>
        <fullName evidence="1">Uncharacterized protein</fullName>
    </submittedName>
</protein>
<reference evidence="1" key="1">
    <citation type="submission" date="2014-11" db="EMBL/GenBank/DDBJ databases">
        <authorList>
            <person name="Amaro Gonzalez C."/>
        </authorList>
    </citation>
    <scope>NUCLEOTIDE SEQUENCE</scope>
</reference>
<proteinExistence type="predicted"/>
<reference evidence="1" key="2">
    <citation type="journal article" date="2015" name="Fish Shellfish Immunol.">
        <title>Early steps in the European eel (Anguilla anguilla)-Vibrio vulnificus interaction in the gills: Role of the RtxA13 toxin.</title>
        <authorList>
            <person name="Callol A."/>
            <person name="Pajuelo D."/>
            <person name="Ebbesson L."/>
            <person name="Teles M."/>
            <person name="MacKenzie S."/>
            <person name="Amaro C."/>
        </authorList>
    </citation>
    <scope>NUCLEOTIDE SEQUENCE</scope>
</reference>
<sequence>MTNVHIIHIAGLLITRALLHEKDLNSKNALLNSMLSTTLLLIDLFAGRLSGNGVHGIIIN</sequence>
<organism evidence="1">
    <name type="scientific">Anguilla anguilla</name>
    <name type="common">European freshwater eel</name>
    <name type="synonym">Muraena anguilla</name>
    <dbReference type="NCBI Taxonomy" id="7936"/>
    <lineage>
        <taxon>Eukaryota</taxon>
        <taxon>Metazoa</taxon>
        <taxon>Chordata</taxon>
        <taxon>Craniata</taxon>
        <taxon>Vertebrata</taxon>
        <taxon>Euteleostomi</taxon>
        <taxon>Actinopterygii</taxon>
        <taxon>Neopterygii</taxon>
        <taxon>Teleostei</taxon>
        <taxon>Anguilliformes</taxon>
        <taxon>Anguillidae</taxon>
        <taxon>Anguilla</taxon>
    </lineage>
</organism>
<name>A0A0E9SRD9_ANGAN</name>
<dbReference type="AlphaFoldDB" id="A0A0E9SRD9"/>